<proteinExistence type="predicted"/>
<dbReference type="EnsemblPlants" id="MELO3C033883.2.1">
    <property type="protein sequence ID" value="MELO3C033883.2.1"/>
    <property type="gene ID" value="MELO3C033883.2"/>
</dbReference>
<dbReference type="AlphaFoldDB" id="A0A9I9EHL8"/>
<evidence type="ECO:0000256" key="1">
    <source>
        <dbReference type="SAM" id="SignalP"/>
    </source>
</evidence>
<name>A0A9I9EHL8_CUCME</name>
<feature type="chain" id="PRO_5039889544" evidence="1">
    <location>
        <begin position="18"/>
        <end position="214"/>
    </location>
</feature>
<organism evidence="2">
    <name type="scientific">Cucumis melo</name>
    <name type="common">Muskmelon</name>
    <dbReference type="NCBI Taxonomy" id="3656"/>
    <lineage>
        <taxon>Eukaryota</taxon>
        <taxon>Viridiplantae</taxon>
        <taxon>Streptophyta</taxon>
        <taxon>Embryophyta</taxon>
        <taxon>Tracheophyta</taxon>
        <taxon>Spermatophyta</taxon>
        <taxon>Magnoliopsida</taxon>
        <taxon>eudicotyledons</taxon>
        <taxon>Gunneridae</taxon>
        <taxon>Pentapetalae</taxon>
        <taxon>rosids</taxon>
        <taxon>fabids</taxon>
        <taxon>Cucurbitales</taxon>
        <taxon>Cucurbitaceae</taxon>
        <taxon>Benincaseae</taxon>
        <taxon>Cucumis</taxon>
    </lineage>
</organism>
<keyword evidence="1" id="KW-0732">Signal</keyword>
<reference evidence="2" key="1">
    <citation type="submission" date="2023-03" db="UniProtKB">
        <authorList>
            <consortium name="EnsemblPlants"/>
        </authorList>
    </citation>
    <scope>IDENTIFICATION</scope>
</reference>
<evidence type="ECO:0000313" key="2">
    <source>
        <dbReference type="EnsemblPlants" id="MELO3C033883.2.1"/>
    </source>
</evidence>
<accession>A0A9I9EHL8</accession>
<feature type="signal peptide" evidence="1">
    <location>
        <begin position="1"/>
        <end position="17"/>
    </location>
</feature>
<dbReference type="Gramene" id="MELO3C033883.2.1">
    <property type="protein sequence ID" value="MELO3C033883.2.1"/>
    <property type="gene ID" value="MELO3C033883.2"/>
</dbReference>
<sequence>MINKLIIHILFVTSVGSKYHFTPETTSYSSSPTDPLLNNWFKYDLGLRLPQDVPERDQKISFKEFFKFGKTKIDPEKSKIFSGLMMHLIERMKQCVVGSGIASPNFSQLFPPTLAPLSLPRFFLPLSPFFHFLKYTFRTILCLFSTLKKMTNSLPDKKIPRGIISGDTLRFLTVKTSSHLLNLMSIRRVGKEARKLFSFREFIDFHVMLISMCE</sequence>
<protein>
    <submittedName>
        <fullName evidence="2">Uncharacterized protein</fullName>
    </submittedName>
</protein>